<keyword evidence="6" id="KW-0449">Lipoprotein</keyword>
<dbReference type="Pfam" id="PF03180">
    <property type="entry name" value="Lipoprotein_9"/>
    <property type="match status" value="1"/>
</dbReference>
<evidence type="ECO:0000313" key="9">
    <source>
        <dbReference type="Proteomes" id="UP000064939"/>
    </source>
</evidence>
<feature type="transmembrane region" description="Helical" evidence="7">
    <location>
        <begin position="12"/>
        <end position="31"/>
    </location>
</feature>
<evidence type="ECO:0000256" key="6">
    <source>
        <dbReference type="ARBA" id="ARBA00023288"/>
    </source>
</evidence>
<keyword evidence="3" id="KW-0732">Signal</keyword>
<evidence type="ECO:0000256" key="4">
    <source>
        <dbReference type="ARBA" id="ARBA00023136"/>
    </source>
</evidence>
<dbReference type="OrthoDB" id="9812878at2"/>
<dbReference type="STRING" id="1324350.AOY20_12500"/>
<name>A0A0N7GY20_9GAMM</name>
<dbReference type="SUPFAM" id="SSF53850">
    <property type="entry name" value="Periplasmic binding protein-like II"/>
    <property type="match status" value="1"/>
</dbReference>
<evidence type="ECO:0000256" key="1">
    <source>
        <dbReference type="ARBA" id="ARBA00004635"/>
    </source>
</evidence>
<proteinExistence type="inferred from homology"/>
<dbReference type="Gene3D" id="3.40.190.10">
    <property type="entry name" value="Periplasmic binding protein-like II"/>
    <property type="match status" value="2"/>
</dbReference>
<keyword evidence="9" id="KW-1185">Reference proteome</keyword>
<organism evidence="8 9">
    <name type="scientific">Acinetobacter equi</name>
    <dbReference type="NCBI Taxonomy" id="1324350"/>
    <lineage>
        <taxon>Bacteria</taxon>
        <taxon>Pseudomonadati</taxon>
        <taxon>Pseudomonadota</taxon>
        <taxon>Gammaproteobacteria</taxon>
        <taxon>Moraxellales</taxon>
        <taxon>Moraxellaceae</taxon>
        <taxon>Acinetobacter</taxon>
    </lineage>
</organism>
<dbReference type="AlphaFoldDB" id="A0A0N7GY20"/>
<evidence type="ECO:0000256" key="3">
    <source>
        <dbReference type="ARBA" id="ARBA00022729"/>
    </source>
</evidence>
<gene>
    <name evidence="8" type="ORF">AOY20_12500</name>
</gene>
<dbReference type="PANTHER" id="PTHR30429">
    <property type="entry name" value="D-METHIONINE-BINDING LIPOPROTEIN METQ"/>
    <property type="match status" value="1"/>
</dbReference>
<evidence type="ECO:0000256" key="7">
    <source>
        <dbReference type="SAM" id="Phobius"/>
    </source>
</evidence>
<dbReference type="KEGG" id="aei:AOY20_12500"/>
<comment type="similarity">
    <text evidence="2">Belongs to the NlpA lipoprotein family.</text>
</comment>
<evidence type="ECO:0000256" key="5">
    <source>
        <dbReference type="ARBA" id="ARBA00023139"/>
    </source>
</evidence>
<keyword evidence="7" id="KW-0812">Transmembrane</keyword>
<keyword evidence="4 7" id="KW-0472">Membrane</keyword>
<sequence>MSKSQRKNHKLMIIAGIAILLIIGLISYRVINHQPKNNVLKIGISPPYAELLKSVADDVKAKGIDVELIEFSDWQAPNVAVQHGDIDANFFQQSVFLANAIKETGYDLTPFAKGTGSHVGLYSKKYQSLKDIPDNAKVVIPNDPVNLSRALTLLARAGLLSVKDINNELTTLEDITSNPKNLKLIEVEGPQTTHAYHEADLIFGYPHYLKLANVADPSSALLTDPINKKFAILFVTRNDYQDQDKKLETFVETFQNSEKVRKILDKDFGKGMWFEGWK</sequence>
<dbReference type="GO" id="GO:0016020">
    <property type="term" value="C:membrane"/>
    <property type="evidence" value="ECO:0007669"/>
    <property type="project" value="UniProtKB-SubCell"/>
</dbReference>
<keyword evidence="5" id="KW-0564">Palmitate</keyword>
<keyword evidence="7" id="KW-1133">Transmembrane helix</keyword>
<protein>
    <submittedName>
        <fullName evidence="8">Methionine transporter</fullName>
    </submittedName>
</protein>
<dbReference type="RefSeq" id="WP_054582174.1">
    <property type="nucleotide sequence ID" value="NZ_CP012808.1"/>
</dbReference>
<evidence type="ECO:0000313" key="8">
    <source>
        <dbReference type="EMBL" id="ALH96291.1"/>
    </source>
</evidence>
<dbReference type="InterPro" id="IPR004872">
    <property type="entry name" value="Lipoprotein_NlpA"/>
</dbReference>
<reference evidence="8 9" key="1">
    <citation type="journal article" date="2015" name="Int. J. Syst. Evol. Microbiol.">
        <title>Acinetobacter equi sp. nov. isolated from horse faeces.</title>
        <authorList>
            <person name="Poppel M.T."/>
            <person name="Skiebe E."/>
            <person name="Laue M."/>
            <person name="Bergmann H."/>
            <person name="Ebersberger I."/>
            <person name="Garn T."/>
            <person name="Fruth A."/>
            <person name="Baumgardt S."/>
            <person name="Busse H.J."/>
            <person name="Wilharm G."/>
        </authorList>
    </citation>
    <scope>NUCLEOTIDE SEQUENCE [LARGE SCALE GENOMIC DNA]</scope>
    <source>
        <strain evidence="8 9">114</strain>
    </source>
</reference>
<accession>A0A0N7GY20</accession>
<dbReference type="PANTHER" id="PTHR30429:SF1">
    <property type="entry name" value="D-METHIONINE-BINDING LIPOPROTEIN METQ-RELATED"/>
    <property type="match status" value="1"/>
</dbReference>
<comment type="subcellular location">
    <subcellularLocation>
        <location evidence="1">Membrane</location>
        <topology evidence="1">Lipid-anchor</topology>
    </subcellularLocation>
</comment>
<dbReference type="EMBL" id="CP012808">
    <property type="protein sequence ID" value="ALH96291.1"/>
    <property type="molecule type" value="Genomic_DNA"/>
</dbReference>
<dbReference type="Proteomes" id="UP000064939">
    <property type="component" value="Chromosome"/>
</dbReference>
<evidence type="ECO:0000256" key="2">
    <source>
        <dbReference type="ARBA" id="ARBA00008973"/>
    </source>
</evidence>